<protein>
    <recommendedName>
        <fullName evidence="2">histidine kinase</fullName>
        <ecNumber evidence="2">2.7.13.3</ecNumber>
    </recommendedName>
</protein>
<keyword evidence="4" id="KW-0808">Transferase</keyword>
<dbReference type="Pfam" id="PF00072">
    <property type="entry name" value="Response_reg"/>
    <property type="match status" value="2"/>
</dbReference>
<feature type="domain" description="Response regulatory" evidence="8">
    <location>
        <begin position="455"/>
        <end position="570"/>
    </location>
</feature>
<keyword evidence="4" id="KW-0418">Kinase</keyword>
<dbReference type="PROSITE" id="PS50110">
    <property type="entry name" value="RESPONSE_REGULATORY"/>
    <property type="match status" value="2"/>
</dbReference>
<evidence type="ECO:0000256" key="5">
    <source>
        <dbReference type="ARBA" id="ARBA00023012"/>
    </source>
</evidence>
<keyword evidence="10" id="KW-1185">Reference proteome</keyword>
<evidence type="ECO:0000256" key="6">
    <source>
        <dbReference type="PROSITE-ProRule" id="PRU00169"/>
    </source>
</evidence>
<dbReference type="PANTHER" id="PTHR45339">
    <property type="entry name" value="HYBRID SIGNAL TRANSDUCTION HISTIDINE KINASE J"/>
    <property type="match status" value="1"/>
</dbReference>
<keyword evidence="3 6" id="KW-0597">Phosphoprotein</keyword>
<dbReference type="CDD" id="cd00082">
    <property type="entry name" value="HisKA"/>
    <property type="match status" value="1"/>
</dbReference>
<dbReference type="SUPFAM" id="SSF55874">
    <property type="entry name" value="ATPase domain of HSP90 chaperone/DNA topoisomerase II/histidine kinase"/>
    <property type="match status" value="1"/>
</dbReference>
<feature type="modified residue" description="4-aspartylphosphate" evidence="6">
    <location>
        <position position="61"/>
    </location>
</feature>
<dbReference type="Gene3D" id="3.40.50.2300">
    <property type="match status" value="2"/>
</dbReference>
<dbReference type="InterPro" id="IPR005467">
    <property type="entry name" value="His_kinase_dom"/>
</dbReference>
<dbReference type="EC" id="2.7.13.3" evidence="2"/>
<dbReference type="CDD" id="cd17536">
    <property type="entry name" value="REC_YesN-like"/>
    <property type="match status" value="1"/>
</dbReference>
<comment type="caution">
    <text evidence="9">The sequence shown here is derived from an EMBL/GenBank/DDBJ whole genome shotgun (WGS) entry which is preliminary data.</text>
</comment>
<accession>A0ABU5TDW3</accession>
<evidence type="ECO:0000256" key="2">
    <source>
        <dbReference type="ARBA" id="ARBA00012438"/>
    </source>
</evidence>
<dbReference type="Gene3D" id="1.10.287.130">
    <property type="match status" value="1"/>
</dbReference>
<dbReference type="SMART" id="SM00388">
    <property type="entry name" value="HisKA"/>
    <property type="match status" value="1"/>
</dbReference>
<dbReference type="InterPro" id="IPR011006">
    <property type="entry name" value="CheY-like_superfamily"/>
</dbReference>
<dbReference type="SUPFAM" id="SSF52172">
    <property type="entry name" value="CheY-like"/>
    <property type="match status" value="2"/>
</dbReference>
<evidence type="ECO:0000256" key="3">
    <source>
        <dbReference type="ARBA" id="ARBA00022553"/>
    </source>
</evidence>
<feature type="domain" description="Response regulatory" evidence="8">
    <location>
        <begin position="7"/>
        <end position="126"/>
    </location>
</feature>
<sequence length="573" mass="63918">MKNKVKSILVVDDEIEIQRLFKQRFRKRIQAKELDFIFASNGVEAIEILKESNCISMVLTDIRMPEMDGLSLISKLAELDQNLKAVVVSAYGDLQNIRMAMNYGAFDFVTKPIDFEDLEITINKTLTFVDSLQEQQQKLEEAFTQVRSLELKEIALAHAKEMAEASNAAKSAFLANMSHEIRTPMNGVIGMADLLATTNLTEDQKDYVQIIRDSGNALLTIINDILDFSKIESGMLKIESRPLFLEDIIKSVCELLSNQANDKSLNIQYSINPDIPRELSGDAVRIRQVLINLLGNAIKFTLQGNISISVAPRLSAGDRANANRLCELIFIVTDTGIGIEYEQLNLLFQPFTQADSSISRKYGGTGLGLAISKSLVELMGGTIWVETNGRIGGNPPVNWIFNSEDIYMRGSKFYFTLVLETLPTICIPCPATSNQSIQLNLSPLAQPTLPSASFQVLIAEDNLVNQRILELFLESLGYSPNLANNGLEVLEALGQKNYDLIFMDIQMPKVDGITATKKIRQDFQQQPWIVALTANALPEDRQLCLDAGMNDFITKPIQIEDIVNIFVRYSNSK</sequence>
<dbReference type="SMART" id="SM00387">
    <property type="entry name" value="HATPase_c"/>
    <property type="match status" value="1"/>
</dbReference>
<dbReference type="Gene3D" id="3.30.565.10">
    <property type="entry name" value="Histidine kinase-like ATPase, C-terminal domain"/>
    <property type="match status" value="1"/>
</dbReference>
<evidence type="ECO:0000256" key="4">
    <source>
        <dbReference type="ARBA" id="ARBA00022777"/>
    </source>
</evidence>
<gene>
    <name evidence="9" type="ORF">VB774_01445</name>
</gene>
<dbReference type="InterPro" id="IPR003661">
    <property type="entry name" value="HisK_dim/P_dom"/>
</dbReference>
<evidence type="ECO:0000259" key="7">
    <source>
        <dbReference type="PROSITE" id="PS50109"/>
    </source>
</evidence>
<dbReference type="InterPro" id="IPR003594">
    <property type="entry name" value="HATPase_dom"/>
</dbReference>
<dbReference type="PANTHER" id="PTHR45339:SF1">
    <property type="entry name" value="HYBRID SIGNAL TRANSDUCTION HISTIDINE KINASE J"/>
    <property type="match status" value="1"/>
</dbReference>
<feature type="domain" description="Histidine kinase" evidence="7">
    <location>
        <begin position="176"/>
        <end position="392"/>
    </location>
</feature>
<evidence type="ECO:0000259" key="8">
    <source>
        <dbReference type="PROSITE" id="PS50110"/>
    </source>
</evidence>
<dbReference type="SUPFAM" id="SSF47384">
    <property type="entry name" value="Homodimeric domain of signal transducing histidine kinase"/>
    <property type="match status" value="1"/>
</dbReference>
<dbReference type="Pfam" id="PF02518">
    <property type="entry name" value="HATPase_c"/>
    <property type="match status" value="1"/>
</dbReference>
<dbReference type="EMBL" id="JAYGIE010000003">
    <property type="protein sequence ID" value="MEA5476271.1"/>
    <property type="molecule type" value="Genomic_DNA"/>
</dbReference>
<organism evidence="9 10">
    <name type="scientific">Pseudanabaena galeata UHCC 0370</name>
    <dbReference type="NCBI Taxonomy" id="3110310"/>
    <lineage>
        <taxon>Bacteria</taxon>
        <taxon>Bacillati</taxon>
        <taxon>Cyanobacteriota</taxon>
        <taxon>Cyanophyceae</taxon>
        <taxon>Pseudanabaenales</taxon>
        <taxon>Pseudanabaenaceae</taxon>
        <taxon>Pseudanabaena</taxon>
    </lineage>
</organism>
<name>A0ABU5TDW3_9CYAN</name>
<comment type="catalytic activity">
    <reaction evidence="1">
        <text>ATP + protein L-histidine = ADP + protein N-phospho-L-histidine.</text>
        <dbReference type="EC" id="2.7.13.3"/>
    </reaction>
</comment>
<evidence type="ECO:0000313" key="10">
    <source>
        <dbReference type="Proteomes" id="UP001301388"/>
    </source>
</evidence>
<dbReference type="SMART" id="SM00448">
    <property type="entry name" value="REC"/>
    <property type="match status" value="2"/>
</dbReference>
<feature type="modified residue" description="4-aspartylphosphate" evidence="6">
    <location>
        <position position="504"/>
    </location>
</feature>
<dbReference type="InterPro" id="IPR036097">
    <property type="entry name" value="HisK_dim/P_sf"/>
</dbReference>
<dbReference type="PRINTS" id="PR00344">
    <property type="entry name" value="BCTRLSENSOR"/>
</dbReference>
<dbReference type="InterPro" id="IPR001789">
    <property type="entry name" value="Sig_transdc_resp-reg_receiver"/>
</dbReference>
<evidence type="ECO:0000256" key="1">
    <source>
        <dbReference type="ARBA" id="ARBA00000085"/>
    </source>
</evidence>
<dbReference type="Proteomes" id="UP001301388">
    <property type="component" value="Unassembled WGS sequence"/>
</dbReference>
<evidence type="ECO:0000313" key="9">
    <source>
        <dbReference type="EMBL" id="MEA5476271.1"/>
    </source>
</evidence>
<dbReference type="CDD" id="cd17546">
    <property type="entry name" value="REC_hyHK_CKI1_RcsC-like"/>
    <property type="match status" value="1"/>
</dbReference>
<dbReference type="InterPro" id="IPR004358">
    <property type="entry name" value="Sig_transdc_His_kin-like_C"/>
</dbReference>
<proteinExistence type="predicted"/>
<dbReference type="InterPro" id="IPR036890">
    <property type="entry name" value="HATPase_C_sf"/>
</dbReference>
<keyword evidence="5" id="KW-0902">Two-component regulatory system</keyword>
<dbReference type="CDD" id="cd16922">
    <property type="entry name" value="HATPase_EvgS-ArcB-TorS-like"/>
    <property type="match status" value="1"/>
</dbReference>
<dbReference type="Pfam" id="PF00512">
    <property type="entry name" value="HisKA"/>
    <property type="match status" value="1"/>
</dbReference>
<reference evidence="9 10" key="1">
    <citation type="submission" date="2023-12" db="EMBL/GenBank/DDBJ databases">
        <title>Baltic Sea Cyanobacteria.</title>
        <authorList>
            <person name="Delbaje E."/>
            <person name="Fewer D.P."/>
            <person name="Shishido T.K."/>
        </authorList>
    </citation>
    <scope>NUCLEOTIDE SEQUENCE [LARGE SCALE GENOMIC DNA]</scope>
    <source>
        <strain evidence="9 10">UHCC 0370</strain>
    </source>
</reference>
<dbReference type="RefSeq" id="WP_323259243.1">
    <property type="nucleotide sequence ID" value="NZ_JAYGIE010000003.1"/>
</dbReference>
<dbReference type="PROSITE" id="PS50109">
    <property type="entry name" value="HIS_KIN"/>
    <property type="match status" value="1"/>
</dbReference>